<feature type="region of interest" description="Disordered" evidence="1">
    <location>
        <begin position="69"/>
        <end position="182"/>
    </location>
</feature>
<protein>
    <submittedName>
        <fullName evidence="2">Uncharacterized protein</fullName>
    </submittedName>
</protein>
<proteinExistence type="predicted"/>
<feature type="compositionally biased region" description="Basic and acidic residues" evidence="1">
    <location>
        <begin position="147"/>
        <end position="156"/>
    </location>
</feature>
<accession>A0AAD7C4W4</accession>
<name>A0AAD7C4W4_9AGAR</name>
<organism evidence="2 3">
    <name type="scientific">Roridomyces roridus</name>
    <dbReference type="NCBI Taxonomy" id="1738132"/>
    <lineage>
        <taxon>Eukaryota</taxon>
        <taxon>Fungi</taxon>
        <taxon>Dikarya</taxon>
        <taxon>Basidiomycota</taxon>
        <taxon>Agaricomycotina</taxon>
        <taxon>Agaricomycetes</taxon>
        <taxon>Agaricomycetidae</taxon>
        <taxon>Agaricales</taxon>
        <taxon>Marasmiineae</taxon>
        <taxon>Mycenaceae</taxon>
        <taxon>Roridomyces</taxon>
    </lineage>
</organism>
<evidence type="ECO:0000256" key="1">
    <source>
        <dbReference type="SAM" id="MobiDB-lite"/>
    </source>
</evidence>
<feature type="compositionally biased region" description="Low complexity" evidence="1">
    <location>
        <begin position="230"/>
        <end position="244"/>
    </location>
</feature>
<dbReference type="Proteomes" id="UP001221142">
    <property type="component" value="Unassembled WGS sequence"/>
</dbReference>
<dbReference type="AlphaFoldDB" id="A0AAD7C4W4"/>
<keyword evidence="3" id="KW-1185">Reference proteome</keyword>
<gene>
    <name evidence="2" type="ORF">FB45DRAFT_904377</name>
</gene>
<evidence type="ECO:0000313" key="3">
    <source>
        <dbReference type="Proteomes" id="UP001221142"/>
    </source>
</evidence>
<comment type="caution">
    <text evidence="2">The sequence shown here is derived from an EMBL/GenBank/DDBJ whole genome shotgun (WGS) entry which is preliminary data.</text>
</comment>
<dbReference type="EMBL" id="JARKIF010000005">
    <property type="protein sequence ID" value="KAJ7638964.1"/>
    <property type="molecule type" value="Genomic_DNA"/>
</dbReference>
<feature type="compositionally biased region" description="Pro residues" evidence="1">
    <location>
        <begin position="74"/>
        <end position="88"/>
    </location>
</feature>
<feature type="region of interest" description="Disordered" evidence="1">
    <location>
        <begin position="219"/>
        <end position="252"/>
    </location>
</feature>
<reference evidence="2" key="1">
    <citation type="submission" date="2023-03" db="EMBL/GenBank/DDBJ databases">
        <title>Massive genome expansion in bonnet fungi (Mycena s.s.) driven by repeated elements and novel gene families across ecological guilds.</title>
        <authorList>
            <consortium name="Lawrence Berkeley National Laboratory"/>
            <person name="Harder C.B."/>
            <person name="Miyauchi S."/>
            <person name="Viragh M."/>
            <person name="Kuo A."/>
            <person name="Thoen E."/>
            <person name="Andreopoulos B."/>
            <person name="Lu D."/>
            <person name="Skrede I."/>
            <person name="Drula E."/>
            <person name="Henrissat B."/>
            <person name="Morin E."/>
            <person name="Kohler A."/>
            <person name="Barry K."/>
            <person name="LaButti K."/>
            <person name="Morin E."/>
            <person name="Salamov A."/>
            <person name="Lipzen A."/>
            <person name="Mereny Z."/>
            <person name="Hegedus B."/>
            <person name="Baldrian P."/>
            <person name="Stursova M."/>
            <person name="Weitz H."/>
            <person name="Taylor A."/>
            <person name="Grigoriev I.V."/>
            <person name="Nagy L.G."/>
            <person name="Martin F."/>
            <person name="Kauserud H."/>
        </authorList>
    </citation>
    <scope>NUCLEOTIDE SEQUENCE</scope>
    <source>
        <strain evidence="2">9284</strain>
    </source>
</reference>
<sequence length="252" mass="27522">MEVDSASNPPRLNLRERISIMPPAPANYFRSFTSSLLFIIFTTMPTPSRRPRHLAPPMTIDVQLADQGHRVRPLPTPPSPLSAPPAPSPKLGSSPSRPLPSLPETDVFASEPPPSPPRSAPIESNPILSRGHRRPGPPRISSLALRSETRLDEEKCYTPWDSSPTTPTLPEPPTPRTAQRNRVSKLRRHLGESVQMQLVMCQPDVLPELCRDGKGKEDLYPSIVVDSDSDSLGSSGSNESEGCSRPPSCVQP</sequence>
<evidence type="ECO:0000313" key="2">
    <source>
        <dbReference type="EMBL" id="KAJ7638964.1"/>
    </source>
</evidence>